<dbReference type="InterPro" id="IPR005844">
    <property type="entry name" value="A-D-PHexomutase_a/b/a-I"/>
</dbReference>
<dbReference type="PANTHER" id="PTHR45745">
    <property type="entry name" value="PHOSPHOMANNOMUTASE 45A"/>
    <property type="match status" value="1"/>
</dbReference>
<reference evidence="12 13" key="1">
    <citation type="journal article" date="2017" name="ISME J.">
        <title>Potential for microbial H2 and metal transformations associated with novel bacteria and archaea in deep terrestrial subsurface sediments.</title>
        <authorList>
            <person name="Hernsdorf A.W."/>
            <person name="Amano Y."/>
            <person name="Miyakawa K."/>
            <person name="Ise K."/>
            <person name="Suzuki Y."/>
            <person name="Anantharaman K."/>
            <person name="Probst A."/>
            <person name="Burstein D."/>
            <person name="Thomas B.C."/>
            <person name="Banfield J.F."/>
        </authorList>
    </citation>
    <scope>NUCLEOTIDE SEQUENCE [LARGE SCALE GENOMIC DNA]</scope>
    <source>
        <strain evidence="12">HGW-Actinobacteria-3</strain>
    </source>
</reference>
<proteinExistence type="inferred from homology"/>
<organism evidence="12 13">
    <name type="scientific">Candidatus Anoxymicrobium japonicum</name>
    <dbReference type="NCBI Taxonomy" id="2013648"/>
    <lineage>
        <taxon>Bacteria</taxon>
        <taxon>Bacillati</taxon>
        <taxon>Actinomycetota</taxon>
        <taxon>Candidatus Geothermincolia</taxon>
        <taxon>Candidatus Geothermincolales</taxon>
        <taxon>Candidatus Anoxymicrobiaceae</taxon>
        <taxon>Candidatus Anoxymicrobium</taxon>
    </lineage>
</organism>
<evidence type="ECO:0000256" key="1">
    <source>
        <dbReference type="ARBA" id="ARBA00001946"/>
    </source>
</evidence>
<dbReference type="Proteomes" id="UP000233654">
    <property type="component" value="Unassembled WGS sequence"/>
</dbReference>
<evidence type="ECO:0000256" key="4">
    <source>
        <dbReference type="ARBA" id="ARBA00022723"/>
    </source>
</evidence>
<dbReference type="GO" id="GO:0005975">
    <property type="term" value="P:carbohydrate metabolic process"/>
    <property type="evidence" value="ECO:0007669"/>
    <property type="project" value="InterPro"/>
</dbReference>
<gene>
    <name evidence="12" type="ORF">CVT63_04660</name>
</gene>
<dbReference type="InterPro" id="IPR036900">
    <property type="entry name" value="A-D-PHexomutase_C_sf"/>
</dbReference>
<evidence type="ECO:0000256" key="6">
    <source>
        <dbReference type="ARBA" id="ARBA00023235"/>
    </source>
</evidence>
<dbReference type="Pfam" id="PF02878">
    <property type="entry name" value="PGM_PMM_I"/>
    <property type="match status" value="1"/>
</dbReference>
<dbReference type="InterPro" id="IPR005845">
    <property type="entry name" value="A-D-PHexomutase_a/b/a-II"/>
</dbReference>
<dbReference type="InterPro" id="IPR016055">
    <property type="entry name" value="A-D-PHexomutase_a/b/a-I/II/III"/>
</dbReference>
<keyword evidence="6" id="KW-0413">Isomerase</keyword>
<feature type="domain" description="Alpha-D-phosphohexomutase alpha/beta/alpha" evidence="10">
    <location>
        <begin position="172"/>
        <end position="272"/>
    </location>
</feature>
<accession>A0A2N3G629</accession>
<sequence length="485" mass="52960">MMAEDGVMIKFGTDGWRGVIADDFNCDNVWKVACAIARYTRDSAGGDDPLLLIGYDTRFGSDMFARLCAAAAKEHGVRVLISERFTSTPSMSLATKQLSARGAIMITASHNPARFNGVKFKGPYGGSATMDIMAEIEARLREVEKDPPPRPDALSVDIIDPGKVDFFDPIQNYLDTVVSLVNKDVFPARQFKVMFDPMWGAGQGLLPKALERLGMECAQIHGMHNPLFPGLMPEPIGDNLNDLRDAVTGGGYHVGIAVDGDADRVTAIDATGRFISSHMVLALLLKHLVEIRKWSGDVVKTVSTTTMIDMLCDRYGRKLHVTPVGFKHIADLMLEKDVLVGGEESGGTGMKNYIPERDGILIGLMLIEIMATNGKTLGQLVDELMDELGRSFVFLRRDIELTRAHKEALLVSLSDLEPVSIGGLKVTNVEKLDGLKFHREDSSWLMLRVSGTEPVVRVYAEAGSQQEVAGLVDDGIELINTVAPQ</sequence>
<comment type="cofactor">
    <cofactor evidence="1">
        <name>Mg(2+)</name>
        <dbReference type="ChEBI" id="CHEBI:18420"/>
    </cofactor>
</comment>
<dbReference type="CDD" id="cd05800">
    <property type="entry name" value="PGM_like2"/>
    <property type="match status" value="1"/>
</dbReference>
<evidence type="ECO:0000256" key="5">
    <source>
        <dbReference type="ARBA" id="ARBA00022842"/>
    </source>
</evidence>
<dbReference type="SUPFAM" id="SSF53738">
    <property type="entry name" value="Phosphoglucomutase, first 3 domains"/>
    <property type="match status" value="2"/>
</dbReference>
<dbReference type="Gene3D" id="3.30.310.50">
    <property type="entry name" value="Alpha-D-phosphohexomutase, C-terminal domain"/>
    <property type="match status" value="1"/>
</dbReference>
<evidence type="ECO:0000256" key="3">
    <source>
        <dbReference type="ARBA" id="ARBA00022553"/>
    </source>
</evidence>
<dbReference type="Pfam" id="PF02879">
    <property type="entry name" value="PGM_PMM_II"/>
    <property type="match status" value="1"/>
</dbReference>
<dbReference type="EMBL" id="PHEX01000034">
    <property type="protein sequence ID" value="PKQ28058.1"/>
    <property type="molecule type" value="Genomic_DNA"/>
</dbReference>
<dbReference type="Pfam" id="PF00408">
    <property type="entry name" value="PGM_PMM_IV"/>
    <property type="match status" value="1"/>
</dbReference>
<comment type="similarity">
    <text evidence="2 7">Belongs to the phosphohexose mutase family.</text>
</comment>
<dbReference type="PROSITE" id="PS00710">
    <property type="entry name" value="PGM_PMM"/>
    <property type="match status" value="1"/>
</dbReference>
<dbReference type="GO" id="GO:0008973">
    <property type="term" value="F:phosphopentomutase activity"/>
    <property type="evidence" value="ECO:0007669"/>
    <property type="project" value="TreeGrafter"/>
</dbReference>
<dbReference type="SUPFAM" id="SSF55957">
    <property type="entry name" value="Phosphoglucomutase, C-terminal domain"/>
    <property type="match status" value="1"/>
</dbReference>
<keyword evidence="5 7" id="KW-0460">Magnesium</keyword>
<dbReference type="InterPro" id="IPR016066">
    <property type="entry name" value="A-D-PHexomutase_CS"/>
</dbReference>
<evidence type="ECO:0000259" key="10">
    <source>
        <dbReference type="Pfam" id="PF02879"/>
    </source>
</evidence>
<evidence type="ECO:0000256" key="2">
    <source>
        <dbReference type="ARBA" id="ARBA00010231"/>
    </source>
</evidence>
<feature type="domain" description="Alpha-D-phosphohexomutase alpha/beta/alpha" evidence="11">
    <location>
        <begin position="278"/>
        <end position="387"/>
    </location>
</feature>
<dbReference type="InterPro" id="IPR005841">
    <property type="entry name" value="Alpha-D-phosphohexomutase_SF"/>
</dbReference>
<evidence type="ECO:0000313" key="13">
    <source>
        <dbReference type="Proteomes" id="UP000233654"/>
    </source>
</evidence>
<evidence type="ECO:0000313" key="12">
    <source>
        <dbReference type="EMBL" id="PKQ28058.1"/>
    </source>
</evidence>
<dbReference type="GO" id="GO:0000287">
    <property type="term" value="F:magnesium ion binding"/>
    <property type="evidence" value="ECO:0007669"/>
    <property type="project" value="InterPro"/>
</dbReference>
<protein>
    <recommendedName>
        <fullName evidence="14">Phosphomannomutase</fullName>
    </recommendedName>
</protein>
<dbReference type="PANTHER" id="PTHR45745:SF1">
    <property type="entry name" value="PHOSPHOGLUCOMUTASE 2B-RELATED"/>
    <property type="match status" value="1"/>
</dbReference>
<dbReference type="InterPro" id="IPR005843">
    <property type="entry name" value="A-D-PHexomutase_C"/>
</dbReference>
<keyword evidence="3" id="KW-0597">Phosphoprotein</keyword>
<evidence type="ECO:0008006" key="14">
    <source>
        <dbReference type="Google" id="ProtNLM"/>
    </source>
</evidence>
<keyword evidence="4 7" id="KW-0479">Metal-binding</keyword>
<dbReference type="Gene3D" id="3.40.120.10">
    <property type="entry name" value="Alpha-D-Glucose-1,6-Bisphosphate, subunit A, domain 3"/>
    <property type="match status" value="3"/>
</dbReference>
<feature type="domain" description="Alpha-D-phosphohexomutase alpha/beta/alpha" evidence="9">
    <location>
        <begin position="9"/>
        <end position="144"/>
    </location>
</feature>
<dbReference type="AlphaFoldDB" id="A0A2N3G629"/>
<evidence type="ECO:0000256" key="7">
    <source>
        <dbReference type="RuleBase" id="RU004326"/>
    </source>
</evidence>
<evidence type="ECO:0000259" key="9">
    <source>
        <dbReference type="Pfam" id="PF02878"/>
    </source>
</evidence>
<dbReference type="InterPro" id="IPR005846">
    <property type="entry name" value="A-D-PHexomutase_a/b/a-III"/>
</dbReference>
<feature type="domain" description="Alpha-D-phosphohexomutase C-terminal" evidence="8">
    <location>
        <begin position="431"/>
        <end position="474"/>
    </location>
</feature>
<dbReference type="Pfam" id="PF02880">
    <property type="entry name" value="PGM_PMM_III"/>
    <property type="match status" value="1"/>
</dbReference>
<evidence type="ECO:0000259" key="8">
    <source>
        <dbReference type="Pfam" id="PF00408"/>
    </source>
</evidence>
<dbReference type="GO" id="GO:0006166">
    <property type="term" value="P:purine ribonucleoside salvage"/>
    <property type="evidence" value="ECO:0007669"/>
    <property type="project" value="TreeGrafter"/>
</dbReference>
<dbReference type="PRINTS" id="PR00509">
    <property type="entry name" value="PGMPMM"/>
</dbReference>
<evidence type="ECO:0000259" key="11">
    <source>
        <dbReference type="Pfam" id="PF02880"/>
    </source>
</evidence>
<name>A0A2N3G629_9ACTN</name>
<comment type="caution">
    <text evidence="12">The sequence shown here is derived from an EMBL/GenBank/DDBJ whole genome shotgun (WGS) entry which is preliminary data.</text>
</comment>